<name>A0ABX9N407_9MICO</name>
<dbReference type="NCBIfam" id="NF033766">
    <property type="entry name" value="choice_anch_G"/>
    <property type="match status" value="1"/>
</dbReference>
<feature type="non-terminal residue" evidence="1">
    <location>
        <position position="1"/>
    </location>
</feature>
<reference evidence="1 2" key="1">
    <citation type="submission" date="2018-08" db="EMBL/GenBank/DDBJ databases">
        <title>Genome Sequence of Clavibacter michiganensis Subspecies type strains, and the Atypical Peach-Colored Strains Isolated from Tomato.</title>
        <authorList>
            <person name="Osdaghi E."/>
            <person name="Portier P."/>
            <person name="Briand M."/>
            <person name="Jacques M.-A."/>
        </authorList>
    </citation>
    <scope>NUCLEOTIDE SEQUENCE [LARGE SCALE GENOMIC DNA]</scope>
    <source>
        <strain evidence="1 2">CFBP 8216</strain>
    </source>
</reference>
<evidence type="ECO:0000313" key="2">
    <source>
        <dbReference type="Proteomes" id="UP000265355"/>
    </source>
</evidence>
<protein>
    <recommendedName>
        <fullName evidence="3">Choice-of-anchor G family protein</fullName>
    </recommendedName>
</protein>
<dbReference type="InterPro" id="IPR047900">
    <property type="entry name" value="Choice_anch_G"/>
</dbReference>
<accession>A0ABX9N407</accession>
<dbReference type="EMBL" id="QWEE01000207">
    <property type="protein sequence ID" value="RII90723.1"/>
    <property type="molecule type" value="Genomic_DNA"/>
</dbReference>
<comment type="caution">
    <text evidence="1">The sequence shown here is derived from an EMBL/GenBank/DDBJ whole genome shotgun (WGS) entry which is preliminary data.</text>
</comment>
<evidence type="ECO:0000313" key="1">
    <source>
        <dbReference type="EMBL" id="RII90723.1"/>
    </source>
</evidence>
<dbReference type="RefSeq" id="WP_119373402.1">
    <property type="nucleotide sequence ID" value="NZ_QWEE01000207.1"/>
</dbReference>
<keyword evidence="2" id="KW-1185">Reference proteome</keyword>
<gene>
    <name evidence="1" type="ORF">DZF98_11120</name>
</gene>
<proteinExistence type="predicted"/>
<dbReference type="Proteomes" id="UP000265355">
    <property type="component" value="Unassembled WGS sequence"/>
</dbReference>
<sequence length="579" mass="56260">LVAAGVAVALVAGAVTPGIVPVAAAWTDREWAKGRIGAENVECGTSTAFTTTASARFLRGSLLSLPLDTVAGVAGLSAVDDAAPGSQRTPSTAPSLGSGAYANPLAVTAISGVATLDLTGLSAGLPAGSAGALNQYVRVTETGTSTAASGLVSDSGGVGVTSGTSSSLPGRATLSLARVLPATTDVTRADLAVGAVASRATLDWCAARRSALWGSGSVDGVIREYGVAGLELRVASPVVGGVATAVGNTTTTVLPAAAAALSGRTGSIATSVGTALDGLIGGLLRTGLTGGVTVTGLGAATTAVTPLLTKPLRSADGSVAIDLAAGTVLVDLAALTGRGADGLNGMPPNSELVLSAPVVNAIGARVGALMDARTVEIQTALTTALRSVQVEIALSTRVRTVLGVPVMDVGVTFDGTLAELTGGTRPIVVTADALSLGSVLNPVLGSLGLGSIDLLSAAVRGLSTSLVSTLTTTVGALLVTPVTTLGATLSTLSGRLVTAVAAVLAPLPSVLSVMVNVQPDRPGAPPGSVVVPGDGRDTSPARTVTALRIGLVDALAPAAGPSVVELATSTAGRNTYRAP</sequence>
<evidence type="ECO:0008006" key="3">
    <source>
        <dbReference type="Google" id="ProtNLM"/>
    </source>
</evidence>
<organism evidence="1 2">
    <name type="scientific">Clavibacter californiensis</name>
    <dbReference type="NCBI Taxonomy" id="1401995"/>
    <lineage>
        <taxon>Bacteria</taxon>
        <taxon>Bacillati</taxon>
        <taxon>Actinomycetota</taxon>
        <taxon>Actinomycetes</taxon>
        <taxon>Micrococcales</taxon>
        <taxon>Microbacteriaceae</taxon>
        <taxon>Clavibacter</taxon>
    </lineage>
</organism>